<protein>
    <submittedName>
        <fullName evidence="1">Uncharacterized protein</fullName>
    </submittedName>
</protein>
<dbReference type="AlphaFoldDB" id="A0A1T4YFR0"/>
<reference evidence="3" key="2">
    <citation type="submission" date="2017-02" db="EMBL/GenBank/DDBJ databases">
        <authorList>
            <person name="Varghese N."/>
            <person name="Submissions S."/>
        </authorList>
    </citation>
    <scope>NUCLEOTIDE SEQUENCE [LARGE SCALE GENOMIC DNA]</scope>
    <source>
        <strain evidence="3">VKM Ac-2052</strain>
    </source>
</reference>
<evidence type="ECO:0000313" key="3">
    <source>
        <dbReference type="Proteomes" id="UP000189735"/>
    </source>
</evidence>
<name>A0A1T4YFR0_9MICO</name>
<gene>
    <name evidence="1" type="ORF">SAMN06295879_3050</name>
    <name evidence="2" type="ORF">SAMN06295879_3725</name>
</gene>
<evidence type="ECO:0000313" key="1">
    <source>
        <dbReference type="EMBL" id="SKB00604.1"/>
    </source>
</evidence>
<dbReference type="EMBL" id="FUYG01000016">
    <property type="protein sequence ID" value="SKB03430.1"/>
    <property type="molecule type" value="Genomic_DNA"/>
</dbReference>
<dbReference type="Proteomes" id="UP000189735">
    <property type="component" value="Unassembled WGS sequence"/>
</dbReference>
<sequence length="31" mass="3159">DAAGLLNDTFKTDAVKAGLLVGIAKITVNTK</sequence>
<dbReference type="EMBL" id="FUYG01000008">
    <property type="protein sequence ID" value="SKB00604.1"/>
    <property type="molecule type" value="Genomic_DNA"/>
</dbReference>
<organism evidence="1 3">
    <name type="scientific">Agreia bicolorata</name>
    <dbReference type="NCBI Taxonomy" id="110935"/>
    <lineage>
        <taxon>Bacteria</taxon>
        <taxon>Bacillati</taxon>
        <taxon>Actinomycetota</taxon>
        <taxon>Actinomycetes</taxon>
        <taxon>Micrococcales</taxon>
        <taxon>Microbacteriaceae</taxon>
        <taxon>Agreia</taxon>
    </lineage>
</organism>
<evidence type="ECO:0000313" key="2">
    <source>
        <dbReference type="EMBL" id="SKB03430.1"/>
    </source>
</evidence>
<accession>A0A1T4YFR0</accession>
<feature type="non-terminal residue" evidence="1">
    <location>
        <position position="1"/>
    </location>
</feature>
<reference evidence="1" key="1">
    <citation type="submission" date="2017-02" db="EMBL/GenBank/DDBJ databases">
        <authorList>
            <person name="Peterson S.W."/>
        </authorList>
    </citation>
    <scope>NUCLEOTIDE SEQUENCE [LARGE SCALE GENOMIC DNA]</scope>
    <source>
        <strain evidence="1">VKM Ac-2052</strain>
    </source>
</reference>
<proteinExistence type="predicted"/>